<dbReference type="AlphaFoldDB" id="A0AAE1UFE6"/>
<dbReference type="InterPro" id="IPR019786">
    <property type="entry name" value="Zinc_finger_PHD-type_CS"/>
</dbReference>
<protein>
    <recommendedName>
        <fullName evidence="11">PHD-type domain-containing protein</fullName>
    </recommendedName>
</protein>
<dbReference type="Proteomes" id="UP001292094">
    <property type="component" value="Unassembled WGS sequence"/>
</dbReference>
<dbReference type="GO" id="GO:0003677">
    <property type="term" value="F:DNA binding"/>
    <property type="evidence" value="ECO:0007669"/>
    <property type="project" value="TreeGrafter"/>
</dbReference>
<dbReference type="PROSITE" id="PS01359">
    <property type="entry name" value="ZF_PHD_1"/>
    <property type="match status" value="2"/>
</dbReference>
<evidence type="ECO:0000256" key="10">
    <source>
        <dbReference type="SAM" id="MobiDB-lite"/>
    </source>
</evidence>
<dbReference type="InterPro" id="IPR025894">
    <property type="entry name" value="Mtf2_C_dom"/>
</dbReference>
<dbReference type="SMART" id="SM00249">
    <property type="entry name" value="PHD"/>
    <property type="match status" value="2"/>
</dbReference>
<feature type="region of interest" description="Disordered" evidence="10">
    <location>
        <begin position="544"/>
        <end position="580"/>
    </location>
</feature>
<dbReference type="GO" id="GO:0008270">
    <property type="term" value="F:zinc ion binding"/>
    <property type="evidence" value="ECO:0007669"/>
    <property type="project" value="UniProtKB-KW"/>
</dbReference>
<keyword evidence="3" id="KW-0479">Metal-binding</keyword>
<dbReference type="PROSITE" id="PS50016">
    <property type="entry name" value="ZF_PHD_2"/>
    <property type="match status" value="1"/>
</dbReference>
<dbReference type="GO" id="GO:0005634">
    <property type="term" value="C:nucleus"/>
    <property type="evidence" value="ECO:0007669"/>
    <property type="project" value="UniProtKB-SubCell"/>
</dbReference>
<dbReference type="GO" id="GO:0003682">
    <property type="term" value="F:chromatin binding"/>
    <property type="evidence" value="ECO:0007669"/>
    <property type="project" value="TreeGrafter"/>
</dbReference>
<reference evidence="12" key="1">
    <citation type="submission" date="2023-11" db="EMBL/GenBank/DDBJ databases">
        <title>Genome assemblies of two species of porcelain crab, Petrolisthes cinctipes and Petrolisthes manimaculis (Anomura: Porcellanidae).</title>
        <authorList>
            <person name="Angst P."/>
        </authorList>
    </citation>
    <scope>NUCLEOTIDE SEQUENCE</scope>
    <source>
        <strain evidence="12">PB745_02</strain>
        <tissue evidence="12">Gill</tissue>
    </source>
</reference>
<evidence type="ECO:0000256" key="9">
    <source>
        <dbReference type="PROSITE-ProRule" id="PRU00146"/>
    </source>
</evidence>
<dbReference type="InterPro" id="IPR002999">
    <property type="entry name" value="Tudor"/>
</dbReference>
<dbReference type="InterPro" id="IPR019787">
    <property type="entry name" value="Znf_PHD-finger"/>
</dbReference>
<keyword evidence="5 9" id="KW-0863">Zinc-finger</keyword>
<name>A0AAE1UFE6_9EUCA</name>
<comment type="similarity">
    <text evidence="2">Belongs to the Polycomblike family.</text>
</comment>
<evidence type="ECO:0000256" key="7">
    <source>
        <dbReference type="ARBA" id="ARBA00022853"/>
    </source>
</evidence>
<evidence type="ECO:0000256" key="6">
    <source>
        <dbReference type="ARBA" id="ARBA00022833"/>
    </source>
</evidence>
<keyword evidence="13" id="KW-1185">Reference proteome</keyword>
<accession>A0AAE1UFE6</accession>
<gene>
    <name evidence="12" type="ORF">Pmani_011709</name>
</gene>
<evidence type="ECO:0000256" key="3">
    <source>
        <dbReference type="ARBA" id="ARBA00022723"/>
    </source>
</evidence>
<dbReference type="EMBL" id="JAWZYT010000941">
    <property type="protein sequence ID" value="KAK4317180.1"/>
    <property type="molecule type" value="Genomic_DNA"/>
</dbReference>
<dbReference type="SUPFAM" id="SSF63748">
    <property type="entry name" value="Tudor/PWWP/MBT"/>
    <property type="match status" value="1"/>
</dbReference>
<sequence>MIRTPECHSTIMSAARKRDGDSEGDSGFVTPDSTTKEKVSRFVEGQDVLSHGKDGLFYLGVIVVVDSENERCLVQFEDNTAHWSLYKDISRLKLPESDDLCVVCKSSKSWDTNDIVLCHICEQGYHQDCLQPRIGPEFCEPNSQWECPKCSGDSAMEKEERKKSRESSPKKQRASRHPPQTQPEESTKQILPYERDALTWDQGHKSNREQTYCYCGGPGEWYNRMLQCQRCKQWFHEACVDCLHYPLLYGDRFYVFVCVLCNEGTEFLHRLDMKWVDIVHLSIFNLTLQDSKTYFEYEETITQWINENWEILQASFGLQNMRVIERKHEVLRVLEGNRPRFKCGREIKKKTSIWGLRDRRPPPVPTITLPYHGPITEDSIKHIILRNKKNRTADSPPIPRSYKLREDKLDETDDSLTRLSPAKKRPGSPSGGEGEGDMYGEGDEESPNSTGRKKRKRELDILMEDKKAKKMIEEVGSVKASSTCDSQGPVKRKRGRPPKHQPTDVKLDHFRDLKQKQARKLLKEALKQQGDGEHAVSKTALDLPTRNCLTPGDTSGDDTSSHGTLDSFIPPPSNFEGQNNPFLNLDSLSYGVPVIRPLKRKLNEKDIIIGKNGEVKRRRFRKKNEKSKIMFLLQNGSLGINGGNGLRLNGTNSIKNCVDYALSGRLNNGKDSCTDPTEDSKIGESGYSLSDLKSTVNNYFGAANRIANGEKFHVLARRVTFEDKVQYLIEWDS</sequence>
<evidence type="ECO:0000256" key="1">
    <source>
        <dbReference type="ARBA" id="ARBA00004123"/>
    </source>
</evidence>
<dbReference type="Pfam" id="PF14061">
    <property type="entry name" value="Mtf2_C"/>
    <property type="match status" value="1"/>
</dbReference>
<dbReference type="PANTHER" id="PTHR12628:SF21">
    <property type="entry name" value="PHD-TYPE DOMAIN-CONTAINING PROTEIN"/>
    <property type="match status" value="1"/>
</dbReference>
<dbReference type="InterPro" id="IPR001965">
    <property type="entry name" value="Znf_PHD"/>
</dbReference>
<dbReference type="CDD" id="cd20385">
    <property type="entry name" value="Tudor_PCL"/>
    <property type="match status" value="1"/>
</dbReference>
<feature type="region of interest" description="Disordered" evidence="10">
    <location>
        <begin position="472"/>
        <end position="504"/>
    </location>
</feature>
<dbReference type="Pfam" id="PF00628">
    <property type="entry name" value="PHD"/>
    <property type="match status" value="1"/>
</dbReference>
<dbReference type="SMART" id="SM00333">
    <property type="entry name" value="TUDOR"/>
    <property type="match status" value="1"/>
</dbReference>
<feature type="region of interest" description="Disordered" evidence="10">
    <location>
        <begin position="158"/>
        <end position="188"/>
    </location>
</feature>
<evidence type="ECO:0000256" key="5">
    <source>
        <dbReference type="ARBA" id="ARBA00022771"/>
    </source>
</evidence>
<dbReference type="InterPro" id="IPR013083">
    <property type="entry name" value="Znf_RING/FYVE/PHD"/>
</dbReference>
<feature type="region of interest" description="Disordered" evidence="10">
    <location>
        <begin position="1"/>
        <end position="33"/>
    </location>
</feature>
<keyword evidence="8" id="KW-0539">Nucleus</keyword>
<evidence type="ECO:0000313" key="12">
    <source>
        <dbReference type="EMBL" id="KAK4317180.1"/>
    </source>
</evidence>
<dbReference type="Gene3D" id="3.90.980.20">
    <property type="match status" value="1"/>
</dbReference>
<evidence type="ECO:0000256" key="4">
    <source>
        <dbReference type="ARBA" id="ARBA00022737"/>
    </source>
</evidence>
<keyword evidence="7" id="KW-0156">Chromatin regulator</keyword>
<feature type="compositionally biased region" description="Basic residues" evidence="10">
    <location>
        <begin position="490"/>
        <end position="499"/>
    </location>
</feature>
<dbReference type="CDD" id="cd15503">
    <property type="entry name" value="PHD2_MTF2_PHF19_like"/>
    <property type="match status" value="1"/>
</dbReference>
<keyword evidence="4" id="KW-0677">Repeat</keyword>
<keyword evidence="6" id="KW-0862">Zinc</keyword>
<dbReference type="Gene3D" id="3.30.40.10">
    <property type="entry name" value="Zinc/RING finger domain, C3HC4 (zinc finger)"/>
    <property type="match status" value="1"/>
</dbReference>
<organism evidence="12 13">
    <name type="scientific">Petrolisthes manimaculis</name>
    <dbReference type="NCBI Taxonomy" id="1843537"/>
    <lineage>
        <taxon>Eukaryota</taxon>
        <taxon>Metazoa</taxon>
        <taxon>Ecdysozoa</taxon>
        <taxon>Arthropoda</taxon>
        <taxon>Crustacea</taxon>
        <taxon>Multicrustacea</taxon>
        <taxon>Malacostraca</taxon>
        <taxon>Eumalacostraca</taxon>
        <taxon>Eucarida</taxon>
        <taxon>Decapoda</taxon>
        <taxon>Pleocyemata</taxon>
        <taxon>Anomura</taxon>
        <taxon>Galatheoidea</taxon>
        <taxon>Porcellanidae</taxon>
        <taxon>Petrolisthes</taxon>
    </lineage>
</organism>
<comment type="subcellular location">
    <subcellularLocation>
        <location evidence="1">Nucleus</location>
    </subcellularLocation>
</comment>
<dbReference type="PANTHER" id="PTHR12628">
    <property type="entry name" value="POLYCOMB-LIKE TRANSCRIPTION FACTOR"/>
    <property type="match status" value="1"/>
</dbReference>
<dbReference type="InterPro" id="IPR011011">
    <property type="entry name" value="Znf_FYVE_PHD"/>
</dbReference>
<evidence type="ECO:0000256" key="2">
    <source>
        <dbReference type="ARBA" id="ARBA00008084"/>
    </source>
</evidence>
<feature type="region of interest" description="Disordered" evidence="10">
    <location>
        <begin position="386"/>
        <end position="459"/>
    </location>
</feature>
<comment type="caution">
    <text evidence="12">The sequence shown here is derived from an EMBL/GenBank/DDBJ whole genome shotgun (WGS) entry which is preliminary data.</text>
</comment>
<dbReference type="GO" id="GO:0045814">
    <property type="term" value="P:negative regulation of gene expression, epigenetic"/>
    <property type="evidence" value="ECO:0007669"/>
    <property type="project" value="TreeGrafter"/>
</dbReference>
<feature type="domain" description="PHD-type" evidence="11">
    <location>
        <begin position="98"/>
        <end position="153"/>
    </location>
</feature>
<dbReference type="SUPFAM" id="SSF57903">
    <property type="entry name" value="FYVE/PHD zinc finger"/>
    <property type="match status" value="2"/>
</dbReference>
<evidence type="ECO:0000256" key="8">
    <source>
        <dbReference type="ARBA" id="ARBA00023242"/>
    </source>
</evidence>
<dbReference type="Gene3D" id="2.30.30.140">
    <property type="match status" value="1"/>
</dbReference>
<evidence type="ECO:0000313" key="13">
    <source>
        <dbReference type="Proteomes" id="UP001292094"/>
    </source>
</evidence>
<feature type="compositionally biased region" description="Basic and acidic residues" evidence="10">
    <location>
        <begin position="158"/>
        <end position="169"/>
    </location>
</feature>
<evidence type="ECO:0000259" key="11">
    <source>
        <dbReference type="PROSITE" id="PS50016"/>
    </source>
</evidence>
<feature type="compositionally biased region" description="Acidic residues" evidence="10">
    <location>
        <begin position="434"/>
        <end position="446"/>
    </location>
</feature>
<proteinExistence type="inferred from homology"/>